<dbReference type="Proteomes" id="UP000184391">
    <property type="component" value="Unassembled WGS sequence"/>
</dbReference>
<feature type="transmembrane region" description="Helical" evidence="2">
    <location>
        <begin position="32"/>
        <end position="51"/>
    </location>
</feature>
<evidence type="ECO:0008006" key="5">
    <source>
        <dbReference type="Google" id="ProtNLM"/>
    </source>
</evidence>
<feature type="transmembrane region" description="Helical" evidence="2">
    <location>
        <begin position="57"/>
        <end position="76"/>
    </location>
</feature>
<evidence type="ECO:0000256" key="2">
    <source>
        <dbReference type="SAM" id="Phobius"/>
    </source>
</evidence>
<dbReference type="Pfam" id="PF11335">
    <property type="entry name" value="DUF3137"/>
    <property type="match status" value="1"/>
</dbReference>
<proteinExistence type="predicted"/>
<accession>A0A1M7RTY7</accession>
<protein>
    <recommendedName>
        <fullName evidence="5">DUF3137 domain-containing protein</fullName>
    </recommendedName>
</protein>
<keyword evidence="2" id="KW-0472">Membrane</keyword>
<evidence type="ECO:0000256" key="1">
    <source>
        <dbReference type="SAM" id="MobiDB-lite"/>
    </source>
</evidence>
<dbReference type="STRING" id="198312.SAMN02745193_00395"/>
<evidence type="ECO:0000313" key="4">
    <source>
        <dbReference type="Proteomes" id="UP000184391"/>
    </source>
</evidence>
<dbReference type="OrthoDB" id="4960523at2"/>
<gene>
    <name evidence="3" type="ORF">SAMN02745193_00395</name>
</gene>
<evidence type="ECO:0000313" key="3">
    <source>
        <dbReference type="EMBL" id="SHN49723.1"/>
    </source>
</evidence>
<keyword evidence="2" id="KW-0812">Transmembrane</keyword>
<reference evidence="4" key="1">
    <citation type="submission" date="2016-12" db="EMBL/GenBank/DDBJ databases">
        <authorList>
            <person name="Varghese N."/>
            <person name="Submissions S."/>
        </authorList>
    </citation>
    <scope>NUCLEOTIDE SEQUENCE [LARGE SCALE GENOMIC DNA]</scope>
    <source>
        <strain evidence="4">DSM 11032</strain>
    </source>
</reference>
<name>A0A1M7RTY7_9SPHN</name>
<dbReference type="AlphaFoldDB" id="A0A1M7RTY7"/>
<keyword evidence="4" id="KW-1185">Reference proteome</keyword>
<dbReference type="RefSeq" id="WP_072672983.1">
    <property type="nucleotide sequence ID" value="NZ_FRDF01000002.1"/>
</dbReference>
<dbReference type="EMBL" id="FRDF01000002">
    <property type="protein sequence ID" value="SHN49723.1"/>
    <property type="molecule type" value="Genomic_DNA"/>
</dbReference>
<dbReference type="InterPro" id="IPR021484">
    <property type="entry name" value="DUF3137"/>
</dbReference>
<feature type="region of interest" description="Disordered" evidence="1">
    <location>
        <begin position="320"/>
        <end position="345"/>
    </location>
</feature>
<sequence length="360" mass="39691">MHANVNNLMQGELGEWLASQVDMRAAAKEQAANRWTWGTVLLLPPLAFLWFGPEALAGLRMIASIGGIIGVGVWGYQPIAEAKKQIKVGINSAIARSLGIAYDHEVEPGAEFEAAKRYELVPSFQRSSFEDRWHGTLEGHGFNLYEAHLEERRGSGKNRRWVTVFRGVIIQMGFGRPFRSTTLLQRAGKHRKWLGLGGAADTVSFDGHRLDRVDQVHPAFAEKFALFSDDGIEARVLVHPSYIEHLLRLENAFGAKELRALFSRSEVILAVEGKNLFESGTMDATQDRARAEETAEQFAALAGLAVAINQTTRGRVLGEARMPQPDQPRALHDQQPGEELAAPAALVQPRRAAGFGRKGL</sequence>
<keyword evidence="2" id="KW-1133">Transmembrane helix</keyword>
<organism evidence="3 4">
    <name type="scientific">Erythrobacter sanguineus</name>
    <dbReference type="NCBI Taxonomy" id="198312"/>
    <lineage>
        <taxon>Bacteria</taxon>
        <taxon>Pseudomonadati</taxon>
        <taxon>Pseudomonadota</taxon>
        <taxon>Alphaproteobacteria</taxon>
        <taxon>Sphingomonadales</taxon>
        <taxon>Erythrobacteraceae</taxon>
        <taxon>Erythrobacter/Porphyrobacter group</taxon>
        <taxon>Erythrobacter</taxon>
    </lineage>
</organism>